<evidence type="ECO:0000313" key="3">
    <source>
        <dbReference type="Proteomes" id="UP001066276"/>
    </source>
</evidence>
<dbReference type="AlphaFoldDB" id="A0AAV7MR61"/>
<dbReference type="EMBL" id="JANPWB010000013">
    <property type="protein sequence ID" value="KAJ1105866.1"/>
    <property type="molecule type" value="Genomic_DNA"/>
</dbReference>
<sequence length="84" mass="9591">MNRKCRYREPLLYFLAVAELTGLLAVRNLVPVLKLLFMLRHGTTVEAWPKTQRRRGCLFTLLLPGLGCNTHGPPFSLQKTENPN</sequence>
<keyword evidence="3" id="KW-1185">Reference proteome</keyword>
<evidence type="ECO:0008006" key="4">
    <source>
        <dbReference type="Google" id="ProtNLM"/>
    </source>
</evidence>
<organism evidence="2 3">
    <name type="scientific">Pleurodeles waltl</name>
    <name type="common">Iberian ribbed newt</name>
    <dbReference type="NCBI Taxonomy" id="8319"/>
    <lineage>
        <taxon>Eukaryota</taxon>
        <taxon>Metazoa</taxon>
        <taxon>Chordata</taxon>
        <taxon>Craniata</taxon>
        <taxon>Vertebrata</taxon>
        <taxon>Euteleostomi</taxon>
        <taxon>Amphibia</taxon>
        <taxon>Batrachia</taxon>
        <taxon>Caudata</taxon>
        <taxon>Salamandroidea</taxon>
        <taxon>Salamandridae</taxon>
        <taxon>Pleurodelinae</taxon>
        <taxon>Pleurodeles</taxon>
    </lineage>
</organism>
<protein>
    <recommendedName>
        <fullName evidence="4">Secreted protein</fullName>
    </recommendedName>
</protein>
<name>A0AAV7MR61_PLEWA</name>
<proteinExistence type="predicted"/>
<keyword evidence="1" id="KW-0812">Transmembrane</keyword>
<reference evidence="2" key="1">
    <citation type="journal article" date="2022" name="bioRxiv">
        <title>Sequencing and chromosome-scale assembly of the giantPleurodeles waltlgenome.</title>
        <authorList>
            <person name="Brown T."/>
            <person name="Elewa A."/>
            <person name="Iarovenko S."/>
            <person name="Subramanian E."/>
            <person name="Araus A.J."/>
            <person name="Petzold A."/>
            <person name="Susuki M."/>
            <person name="Suzuki K.-i.T."/>
            <person name="Hayashi T."/>
            <person name="Toyoda A."/>
            <person name="Oliveira C."/>
            <person name="Osipova E."/>
            <person name="Leigh N.D."/>
            <person name="Simon A."/>
            <person name="Yun M.H."/>
        </authorList>
    </citation>
    <scope>NUCLEOTIDE SEQUENCE</scope>
    <source>
        <strain evidence="2">20211129_DDA</strain>
        <tissue evidence="2">Liver</tissue>
    </source>
</reference>
<feature type="transmembrane region" description="Helical" evidence="1">
    <location>
        <begin position="12"/>
        <end position="30"/>
    </location>
</feature>
<keyword evidence="1" id="KW-1133">Transmembrane helix</keyword>
<comment type="caution">
    <text evidence="2">The sequence shown here is derived from an EMBL/GenBank/DDBJ whole genome shotgun (WGS) entry which is preliminary data.</text>
</comment>
<evidence type="ECO:0000256" key="1">
    <source>
        <dbReference type="SAM" id="Phobius"/>
    </source>
</evidence>
<accession>A0AAV7MR61</accession>
<dbReference type="Proteomes" id="UP001066276">
    <property type="component" value="Chromosome 9"/>
</dbReference>
<gene>
    <name evidence="2" type="ORF">NDU88_003270</name>
</gene>
<evidence type="ECO:0000313" key="2">
    <source>
        <dbReference type="EMBL" id="KAJ1105866.1"/>
    </source>
</evidence>
<keyword evidence="1" id="KW-0472">Membrane</keyword>